<dbReference type="Proteomes" id="UP001163440">
    <property type="component" value="Chromosome"/>
</dbReference>
<reference evidence="1" key="1">
    <citation type="submission" date="2022-11" db="EMBL/GenBank/DDBJ databases">
        <title>The whole genome sequencing of pests is an important tool to study the evolution of the plant-insect interaction and insecticide resistance.</title>
        <authorList>
            <person name="Kananovich Y."/>
        </authorList>
    </citation>
    <scope>NUCLEOTIDE SEQUENCE</scope>
    <source>
        <strain evidence="1">BSU_Bre_2018</strain>
    </source>
</reference>
<accession>A0AAJ5PVK1</accession>
<sequence length="136" mass="16185">MSSNFFNIDIIRKKSLIKTNKIYQNSNKKSLEKERDINKFKNYSTIKNNTKELNVFKDKKYLVNIENVCEKSLFLLEMLKKQTEKNIFEKYDIQNFISLENNTKNIINLNNNELINNVSMKKKFLTTPLHISSIIK</sequence>
<evidence type="ECO:0000313" key="2">
    <source>
        <dbReference type="Proteomes" id="UP001163440"/>
    </source>
</evidence>
<proteinExistence type="predicted"/>
<organism evidence="1 2">
    <name type="scientific">Buchnera aphidicola</name>
    <name type="common">Brevicoryne brassicae</name>
    <dbReference type="NCBI Taxonomy" id="911343"/>
    <lineage>
        <taxon>Bacteria</taxon>
        <taxon>Pseudomonadati</taxon>
        <taxon>Pseudomonadota</taxon>
        <taxon>Gammaproteobacteria</taxon>
        <taxon>Enterobacterales</taxon>
        <taxon>Erwiniaceae</taxon>
        <taxon>Buchnera</taxon>
    </lineage>
</organism>
<gene>
    <name evidence="1" type="ORF">OW720_03020</name>
</gene>
<protein>
    <submittedName>
        <fullName evidence="1">Uncharacterized protein</fullName>
    </submittedName>
</protein>
<name>A0AAJ5PVK1_9GAMM</name>
<dbReference type="RefSeq" id="WP_158365980.1">
    <property type="nucleotide sequence ID" value="NZ_CP034882.1"/>
</dbReference>
<dbReference type="AlphaFoldDB" id="A0AAJ5PVK1"/>
<dbReference type="EMBL" id="CP113406">
    <property type="protein sequence ID" value="WAI18943.1"/>
    <property type="molecule type" value="Genomic_DNA"/>
</dbReference>
<evidence type="ECO:0000313" key="1">
    <source>
        <dbReference type="EMBL" id="WAI18943.1"/>
    </source>
</evidence>